<evidence type="ECO:0000256" key="2">
    <source>
        <dbReference type="SAM" id="Phobius"/>
    </source>
</evidence>
<dbReference type="InterPro" id="IPR035197">
    <property type="entry name" value="DUF5313"/>
</dbReference>
<gene>
    <name evidence="4" type="ORF">PA7_47070</name>
</gene>
<dbReference type="OrthoDB" id="5195204at2"/>
<keyword evidence="2" id="KW-1133">Transmembrane helix</keyword>
<sequence length="217" mass="23329">MGRVLLDAPRHELRRAQAAGHNIVPASTRADHDLSQMIPGLAGRLQSVAIRVPVAGRCNARAAPAGEGCRMSDTVDGGAAGLTREVVRVRPGLLRWVWYAMGGRLPARYRAWVLHDVSARSWVLRHLCRTAVQLSPVAVLLFLLLPGSVAVRASAVLGGLLLGFLYSIAYMNESCEHRAVKAGYRAGSAAAAREAAHAAERAVSAQRYAEQWRRPAG</sequence>
<dbReference type="Pfam" id="PF17240">
    <property type="entry name" value="DUF5313"/>
    <property type="match status" value="1"/>
</dbReference>
<dbReference type="InterPro" id="IPR020831">
    <property type="entry name" value="GlycerAld/Erythrose_P_DH"/>
</dbReference>
<dbReference type="SUPFAM" id="SSF55347">
    <property type="entry name" value="Glyceraldehyde-3-phosphate dehydrogenase-like, C-terminal domain"/>
    <property type="match status" value="1"/>
</dbReference>
<evidence type="ECO:0000256" key="1">
    <source>
        <dbReference type="ARBA" id="ARBA00023002"/>
    </source>
</evidence>
<dbReference type="GO" id="GO:0016620">
    <property type="term" value="F:oxidoreductase activity, acting on the aldehyde or oxo group of donors, NAD or NADP as acceptor"/>
    <property type="evidence" value="ECO:0007669"/>
    <property type="project" value="InterPro"/>
</dbReference>
<organism evidence="4 5">
    <name type="scientific">Pseudonocardia asaccharolytica DSM 44247 = NBRC 16224</name>
    <dbReference type="NCBI Taxonomy" id="1123024"/>
    <lineage>
        <taxon>Bacteria</taxon>
        <taxon>Bacillati</taxon>
        <taxon>Actinomycetota</taxon>
        <taxon>Actinomycetes</taxon>
        <taxon>Pseudonocardiales</taxon>
        <taxon>Pseudonocardiaceae</taxon>
        <taxon>Pseudonocardia</taxon>
    </lineage>
</organism>
<dbReference type="Gene3D" id="3.30.360.10">
    <property type="entry name" value="Dihydrodipicolinate Reductase, domain 2"/>
    <property type="match status" value="1"/>
</dbReference>
<reference evidence="4 5" key="1">
    <citation type="submission" date="2019-07" db="EMBL/GenBank/DDBJ databases">
        <title>Whole genome shotgun sequence of Pseudonocardia asaccharolytica NBRC 16224.</title>
        <authorList>
            <person name="Hosoyama A."/>
            <person name="Uohara A."/>
            <person name="Ohji S."/>
            <person name="Ichikawa N."/>
        </authorList>
    </citation>
    <scope>NUCLEOTIDE SEQUENCE [LARGE SCALE GENOMIC DNA]</scope>
    <source>
        <strain evidence="4 5">NBRC 16224</strain>
    </source>
</reference>
<comment type="caution">
    <text evidence="4">The sequence shown here is derived from an EMBL/GenBank/DDBJ whole genome shotgun (WGS) entry which is preliminary data.</text>
</comment>
<dbReference type="PANTHER" id="PTHR43148">
    <property type="entry name" value="GLYCERALDEHYDE-3-PHOSPHATE DEHYDROGENASE 2"/>
    <property type="match status" value="1"/>
</dbReference>
<feature type="domain" description="Glyceraldehyde 3-phosphate dehydrogenase catalytic" evidence="3">
    <location>
        <begin position="5"/>
        <end position="55"/>
    </location>
</feature>
<keyword evidence="1" id="KW-0560">Oxidoreductase</keyword>
<keyword evidence="5" id="KW-1185">Reference proteome</keyword>
<dbReference type="EMBL" id="BJVI01000102">
    <property type="protein sequence ID" value="GEL20870.1"/>
    <property type="molecule type" value="Genomic_DNA"/>
</dbReference>
<keyword evidence="2" id="KW-0812">Transmembrane</keyword>
<proteinExistence type="predicted"/>
<dbReference type="STRING" id="1123024.GCA_000423625_04953"/>
<accession>A0A511D7U0</accession>
<evidence type="ECO:0000259" key="3">
    <source>
        <dbReference type="Pfam" id="PF02800"/>
    </source>
</evidence>
<dbReference type="AlphaFoldDB" id="A0A511D7U0"/>
<evidence type="ECO:0000313" key="4">
    <source>
        <dbReference type="EMBL" id="GEL20870.1"/>
    </source>
</evidence>
<protein>
    <recommendedName>
        <fullName evidence="3">Glyceraldehyde 3-phosphate dehydrogenase catalytic domain-containing protein</fullName>
    </recommendedName>
</protein>
<name>A0A511D7U0_9PSEU</name>
<dbReference type="InterPro" id="IPR020829">
    <property type="entry name" value="GlycerAld_3-P_DH_cat"/>
</dbReference>
<keyword evidence="2" id="KW-0472">Membrane</keyword>
<feature type="transmembrane region" description="Helical" evidence="2">
    <location>
        <begin position="151"/>
        <end position="171"/>
    </location>
</feature>
<dbReference type="Pfam" id="PF02800">
    <property type="entry name" value="Gp_dh_C"/>
    <property type="match status" value="1"/>
</dbReference>
<dbReference type="Proteomes" id="UP000321328">
    <property type="component" value="Unassembled WGS sequence"/>
</dbReference>
<evidence type="ECO:0000313" key="5">
    <source>
        <dbReference type="Proteomes" id="UP000321328"/>
    </source>
</evidence>